<dbReference type="EMBL" id="MN738852">
    <property type="protein sequence ID" value="QHT28103.1"/>
    <property type="molecule type" value="Genomic_DNA"/>
</dbReference>
<protein>
    <submittedName>
        <fullName evidence="2">Uncharacterized protein</fullName>
    </submittedName>
</protein>
<accession>A0A6C0EI52</accession>
<proteinExistence type="predicted"/>
<evidence type="ECO:0000256" key="1">
    <source>
        <dbReference type="SAM" id="Phobius"/>
    </source>
</evidence>
<sequence length="71" mass="7918">MVKLDIVDTGNIVGKSVKKQNSRKVIPDETFAIDVEENTINCDDDDCILRYFVISGVVMFIGVVILLVLFV</sequence>
<organism evidence="2">
    <name type="scientific">viral metagenome</name>
    <dbReference type="NCBI Taxonomy" id="1070528"/>
    <lineage>
        <taxon>unclassified sequences</taxon>
        <taxon>metagenomes</taxon>
        <taxon>organismal metagenomes</taxon>
    </lineage>
</organism>
<keyword evidence="1" id="KW-0472">Membrane</keyword>
<reference evidence="2" key="1">
    <citation type="journal article" date="2020" name="Nature">
        <title>Giant virus diversity and host interactions through global metagenomics.</title>
        <authorList>
            <person name="Schulz F."/>
            <person name="Roux S."/>
            <person name="Paez-Espino D."/>
            <person name="Jungbluth S."/>
            <person name="Walsh D.A."/>
            <person name="Denef V.J."/>
            <person name="McMahon K.D."/>
            <person name="Konstantinidis K.T."/>
            <person name="Eloe-Fadrosh E.A."/>
            <person name="Kyrpides N.C."/>
            <person name="Woyke T."/>
        </authorList>
    </citation>
    <scope>NUCLEOTIDE SEQUENCE</scope>
    <source>
        <strain evidence="2">GVMAG-M-3300001348-25</strain>
    </source>
</reference>
<name>A0A6C0EI52_9ZZZZ</name>
<evidence type="ECO:0000313" key="2">
    <source>
        <dbReference type="EMBL" id="QHT28103.1"/>
    </source>
</evidence>
<dbReference type="AlphaFoldDB" id="A0A6C0EI52"/>
<keyword evidence="1" id="KW-1133">Transmembrane helix</keyword>
<feature type="transmembrane region" description="Helical" evidence="1">
    <location>
        <begin position="48"/>
        <end position="70"/>
    </location>
</feature>
<keyword evidence="1" id="KW-0812">Transmembrane</keyword>